<dbReference type="PANTHER" id="PTHR31409">
    <property type="entry name" value="WASH COMPLEX SUBUNIT 4"/>
    <property type="match status" value="1"/>
</dbReference>
<evidence type="ECO:0000256" key="1">
    <source>
        <dbReference type="SAM" id="MobiDB-lite"/>
    </source>
</evidence>
<dbReference type="GO" id="GO:0016197">
    <property type="term" value="P:endosomal transport"/>
    <property type="evidence" value="ECO:0007669"/>
    <property type="project" value="TreeGrafter"/>
</dbReference>
<accession>A0AAV2I3Y9</accession>
<feature type="domain" description="WASH complex subunit 7 C-terminal" evidence="4">
    <location>
        <begin position="981"/>
        <end position="1158"/>
    </location>
</feature>
<evidence type="ECO:0000259" key="2">
    <source>
        <dbReference type="Pfam" id="PF14744"/>
    </source>
</evidence>
<dbReference type="InterPro" id="IPR027307">
    <property type="entry name" value="WASH7"/>
</dbReference>
<dbReference type="InterPro" id="IPR028191">
    <property type="entry name" value="WASH-4_N"/>
</dbReference>
<feature type="compositionally biased region" description="Basic residues" evidence="1">
    <location>
        <begin position="1266"/>
        <end position="1276"/>
    </location>
</feature>
<dbReference type="PANTHER" id="PTHR31409:SF0">
    <property type="entry name" value="WASH COMPLEX SUBUNIT 4"/>
    <property type="match status" value="1"/>
</dbReference>
<keyword evidence="6" id="KW-1185">Reference proteome</keyword>
<dbReference type="Proteomes" id="UP001497497">
    <property type="component" value="Unassembled WGS sequence"/>
</dbReference>
<name>A0AAV2I3Y9_LYMST</name>
<dbReference type="Pfam" id="PF14744">
    <property type="entry name" value="WASH-7_mid"/>
    <property type="match status" value="1"/>
</dbReference>
<feature type="region of interest" description="Disordered" evidence="1">
    <location>
        <begin position="1213"/>
        <end position="1276"/>
    </location>
</feature>
<protein>
    <recommendedName>
        <fullName evidence="7">WASH complex subunit 4</fullName>
    </recommendedName>
</protein>
<dbReference type="GO" id="GO:0071203">
    <property type="term" value="C:WASH complex"/>
    <property type="evidence" value="ECO:0007669"/>
    <property type="project" value="InterPro"/>
</dbReference>
<feature type="compositionally biased region" description="Low complexity" evidence="1">
    <location>
        <begin position="1213"/>
        <end position="1249"/>
    </location>
</feature>
<reference evidence="5 6" key="1">
    <citation type="submission" date="2024-04" db="EMBL/GenBank/DDBJ databases">
        <authorList>
            <consortium name="Genoscope - CEA"/>
            <person name="William W."/>
        </authorList>
    </citation>
    <scope>NUCLEOTIDE SEQUENCE [LARGE SCALE GENOMIC DNA]</scope>
</reference>
<dbReference type="InterPro" id="IPR028282">
    <property type="entry name" value="WASH-7_central"/>
</dbReference>
<evidence type="ECO:0000259" key="4">
    <source>
        <dbReference type="Pfam" id="PF14746"/>
    </source>
</evidence>
<dbReference type="Pfam" id="PF14746">
    <property type="entry name" value="WASH-7_C"/>
    <property type="match status" value="1"/>
</dbReference>
<dbReference type="InterPro" id="IPR028283">
    <property type="entry name" value="WASH-7_C"/>
</dbReference>
<gene>
    <name evidence="5" type="ORF">GSLYS_00015025001</name>
</gene>
<evidence type="ECO:0008006" key="7">
    <source>
        <dbReference type="Google" id="ProtNLM"/>
    </source>
</evidence>
<evidence type="ECO:0000259" key="3">
    <source>
        <dbReference type="Pfam" id="PF14745"/>
    </source>
</evidence>
<feature type="domain" description="WASH complex subunit 7 central" evidence="2">
    <location>
        <begin position="620"/>
        <end position="963"/>
    </location>
</feature>
<feature type="region of interest" description="Disordered" evidence="1">
    <location>
        <begin position="1"/>
        <end position="23"/>
    </location>
</feature>
<dbReference type="GO" id="GO:0005768">
    <property type="term" value="C:endosome"/>
    <property type="evidence" value="ECO:0007669"/>
    <property type="project" value="TreeGrafter"/>
</dbReference>
<dbReference type="EMBL" id="CAXITT010000431">
    <property type="protein sequence ID" value="CAL1541419.1"/>
    <property type="molecule type" value="Genomic_DNA"/>
</dbReference>
<sequence>MSISSPQASVTGGATPTNHTADWEFDRFDDGSRKIVGELQLKKYGNFLEEYATQLKEIEDVLDESIGDAWDMSLDPISMQIVPYEQTTLLQLIHTDNRILNKVLTVLAALCAEIDALKHEATTKFYNALLLYGEGEPDEGLEEGEAQIQIGRLFPLLQELSCFVSRCYEVVKTVMKQLSCLYTNKTTGPKMIDVTEVHFQAVFEHLGELLTILITLDHIIEMHPSLKDHWTLYKRQSYKYYRMVKSVHHDPGKFGIPQDKVRPFEKLLMMLEGKLLDGMIFQNCVEQLFDDEKVNVSKNGTFAEEYAINIRDWMMELDARIGESNETDHRYKYVGTIGLFILHFQIFRALDKRVFKIVWDVYRKIPCVHLIGNVVFFPNEFILIRLPNAQQLLDRKSQLAVTQQSQNWLTSRNQMLARDIQMYSTAVAAWMVRMESSLERGSTLMEDLNNRCVLFIQGLLHAYNISHLVRTVMNLQVSLSKPMSKAAVLSLCRLVELLKAIEFTFHRRTMLVSESINHIIQHLSFKALNAIGTAKKRIMSDKRYSERRLDVLSALVLAESALNGPGTKERRLIVKLAMAVGTKMRAFKEDELQSLDDTLKRLDIISELRVKVREACDCSFIYWHRVIFPLYLDDLCETVTDTHRVHYMFAALRDCVPQMGVVKHLETSLKLKEAFDREITKNVTEHLLEPLCRSIETDLRLHIHLHLQLDDRNPFKVGLRDLSHLLKVKPIRFFDRTIDMKSHVEHYLNKTFYNLTTVALHDWKTYGEMKNMAEQKYGLTLMESHLPSQTLEQGLDVLEIMRNIHVFVAKFLYNLNNQIFVERTSNNKHLNTINIRHIANSIRTHGIGIMNTTVNFTFQFLRKKFYIFSQFMYDEHIKSRLIKDWKFFRENHLETDQKYPFDRGDKFNKGIRKLGLTPDGDSYLDQFRTLVTQIGNAMGYIRMIRSGGLHCCSNAIRFIPDLEDIVVFEDTCKEEGLSPETQAAAKNLDNVINNLAKNFAEGTEYFKANNATNCFVAQMLVDVFAPEFRNPKNMHLRNFFVILPPLTINFVEHSISCKEKMNRKNKVGAAFTDDGFAMGVAYILKLLDQYYEFDSLHWFQSVRDKFKKDKEQVLKQTGNRSDEKLQQTTSLTVKRLEQYLQEYELLFYSLSSARIFFRADLTAEEEKQDTVTKDKGPSYCLLIIFFYILKYIYFRCSTISAISSSSSSWTTATTRTTTSTRTTTTTTIWRSSTPSTTPSTTSTTTTTPSNVSSKGGILKPRCPSLPRRKKQGHVYH</sequence>
<dbReference type="Pfam" id="PF14745">
    <property type="entry name" value="WASH-4_N"/>
    <property type="match status" value="1"/>
</dbReference>
<comment type="caution">
    <text evidence="5">The sequence shown here is derived from an EMBL/GenBank/DDBJ whole genome shotgun (WGS) entry which is preliminary data.</text>
</comment>
<feature type="domain" description="WASH complex subunit 4 N-terminal" evidence="3">
    <location>
        <begin position="45"/>
        <end position="619"/>
    </location>
</feature>
<organism evidence="5 6">
    <name type="scientific">Lymnaea stagnalis</name>
    <name type="common">Great pond snail</name>
    <name type="synonym">Helix stagnalis</name>
    <dbReference type="NCBI Taxonomy" id="6523"/>
    <lineage>
        <taxon>Eukaryota</taxon>
        <taxon>Metazoa</taxon>
        <taxon>Spiralia</taxon>
        <taxon>Lophotrochozoa</taxon>
        <taxon>Mollusca</taxon>
        <taxon>Gastropoda</taxon>
        <taxon>Heterobranchia</taxon>
        <taxon>Euthyneura</taxon>
        <taxon>Panpulmonata</taxon>
        <taxon>Hygrophila</taxon>
        <taxon>Lymnaeoidea</taxon>
        <taxon>Lymnaeidae</taxon>
        <taxon>Lymnaea</taxon>
    </lineage>
</organism>
<feature type="compositionally biased region" description="Polar residues" evidence="1">
    <location>
        <begin position="1"/>
        <end position="20"/>
    </location>
</feature>
<dbReference type="AlphaFoldDB" id="A0AAV2I3Y9"/>
<proteinExistence type="predicted"/>
<evidence type="ECO:0000313" key="6">
    <source>
        <dbReference type="Proteomes" id="UP001497497"/>
    </source>
</evidence>
<evidence type="ECO:0000313" key="5">
    <source>
        <dbReference type="EMBL" id="CAL1541419.1"/>
    </source>
</evidence>
<dbReference type="GO" id="GO:0007032">
    <property type="term" value="P:endosome organization"/>
    <property type="evidence" value="ECO:0007669"/>
    <property type="project" value="TreeGrafter"/>
</dbReference>